<accession>A0A2A7D2K4</accession>
<sequence length="65" mass="7237">MNKLMRELKTEELTKHVGGINPTNETVIHDGGGAGPNCKNLLNQCILKNAKACGIFDQFCYTEWK</sequence>
<comment type="caution">
    <text evidence="1">The sequence shown here is derived from an EMBL/GenBank/DDBJ whole genome shotgun (WGS) entry which is preliminary data.</text>
</comment>
<proteinExistence type="predicted"/>
<reference evidence="1 2" key="1">
    <citation type="submission" date="2017-09" db="EMBL/GenBank/DDBJ databases">
        <title>Large-scale bioinformatics analysis of Bacillus genomes uncovers conserved roles of natural products in bacterial physiology.</title>
        <authorList>
            <consortium name="Agbiome Team Llc"/>
            <person name="Bleich R.M."/>
            <person name="Grubbs K.J."/>
            <person name="Santa Maria K.C."/>
            <person name="Allen S.E."/>
            <person name="Farag S."/>
            <person name="Shank E.A."/>
            <person name="Bowers A."/>
        </authorList>
    </citation>
    <scope>NUCLEOTIDE SEQUENCE [LARGE SCALE GENOMIC DNA]</scope>
    <source>
        <strain evidence="1 2">AFS095574</strain>
    </source>
</reference>
<dbReference type="Proteomes" id="UP000220192">
    <property type="component" value="Unassembled WGS sequence"/>
</dbReference>
<protein>
    <recommendedName>
        <fullName evidence="3">Bacteriocin</fullName>
    </recommendedName>
</protein>
<evidence type="ECO:0008006" key="3">
    <source>
        <dbReference type="Google" id="ProtNLM"/>
    </source>
</evidence>
<dbReference type="AlphaFoldDB" id="A0A2A7D2K4"/>
<organism evidence="1 2">
    <name type="scientific">Bacillus anthracis</name>
    <name type="common">anthrax bacterium</name>
    <dbReference type="NCBI Taxonomy" id="1392"/>
    <lineage>
        <taxon>Bacteria</taxon>
        <taxon>Bacillati</taxon>
        <taxon>Bacillota</taxon>
        <taxon>Bacilli</taxon>
        <taxon>Bacillales</taxon>
        <taxon>Bacillaceae</taxon>
        <taxon>Bacillus</taxon>
        <taxon>Bacillus cereus group</taxon>
    </lineage>
</organism>
<dbReference type="RefSeq" id="WP_097841933.1">
    <property type="nucleotide sequence ID" value="NZ_NVLX01000031.1"/>
</dbReference>
<gene>
    <name evidence="1" type="ORF">CON16_26560</name>
</gene>
<evidence type="ECO:0000313" key="1">
    <source>
        <dbReference type="EMBL" id="PDZ14130.1"/>
    </source>
</evidence>
<dbReference type="EMBL" id="NVLX01000031">
    <property type="protein sequence ID" value="PDZ14130.1"/>
    <property type="molecule type" value="Genomic_DNA"/>
</dbReference>
<evidence type="ECO:0000313" key="2">
    <source>
        <dbReference type="Proteomes" id="UP000220192"/>
    </source>
</evidence>
<name>A0A2A7D2K4_BACAN</name>